<feature type="domain" description="RagB/SusD" evidence="6">
    <location>
        <begin position="343"/>
        <end position="454"/>
    </location>
</feature>
<evidence type="ECO:0000259" key="7">
    <source>
        <dbReference type="Pfam" id="PF14322"/>
    </source>
</evidence>
<organism evidence="8 9">
    <name type="scientific">Mucilaginibacter gynuensis</name>
    <dbReference type="NCBI Taxonomy" id="1302236"/>
    <lineage>
        <taxon>Bacteria</taxon>
        <taxon>Pseudomonadati</taxon>
        <taxon>Bacteroidota</taxon>
        <taxon>Sphingobacteriia</taxon>
        <taxon>Sphingobacteriales</taxon>
        <taxon>Sphingobacteriaceae</taxon>
        <taxon>Mucilaginibacter</taxon>
    </lineage>
</organism>
<evidence type="ECO:0000259" key="6">
    <source>
        <dbReference type="Pfam" id="PF07980"/>
    </source>
</evidence>
<gene>
    <name evidence="8" type="ORF">GCM10023149_28870</name>
</gene>
<comment type="similarity">
    <text evidence="2">Belongs to the SusD family.</text>
</comment>
<keyword evidence="3" id="KW-0732">Signal</keyword>
<dbReference type="EMBL" id="BAABFT010000007">
    <property type="protein sequence ID" value="GAA4326203.1"/>
    <property type="molecule type" value="Genomic_DNA"/>
</dbReference>
<dbReference type="InterPro" id="IPR012944">
    <property type="entry name" value="SusD_RagB_dom"/>
</dbReference>
<keyword evidence="9" id="KW-1185">Reference proteome</keyword>
<dbReference type="Pfam" id="PF14322">
    <property type="entry name" value="SusD-like_3"/>
    <property type="match status" value="1"/>
</dbReference>
<keyword evidence="5" id="KW-0998">Cell outer membrane</keyword>
<evidence type="ECO:0000256" key="2">
    <source>
        <dbReference type="ARBA" id="ARBA00006275"/>
    </source>
</evidence>
<proteinExistence type="inferred from homology"/>
<dbReference type="SUPFAM" id="SSF48452">
    <property type="entry name" value="TPR-like"/>
    <property type="match status" value="1"/>
</dbReference>
<evidence type="ECO:0008006" key="10">
    <source>
        <dbReference type="Google" id="ProtNLM"/>
    </source>
</evidence>
<dbReference type="Pfam" id="PF07980">
    <property type="entry name" value="SusD_RagB"/>
    <property type="match status" value="1"/>
</dbReference>
<dbReference type="InterPro" id="IPR033985">
    <property type="entry name" value="SusD-like_N"/>
</dbReference>
<sequence>MKKNKPIHYLLFFLFAAALGAGCGKDFLEKKPSKALLVPATPADFRALLDNNQVFNYSPALTSLADGDLVVSDAGFNGYGEDYERTSYTWAKEIFTGSPALDWSRPYQQVFYANIVLDGLNELKPATSAAAELNVIKGTALFYRAYAFFNLAQQFALPYRQETADADPGIPLPLSSPVVRQLPRASLAVTYDRILTDLREARRLLPSTAAYKSRPVTAAAFGMLARVNLAMENYAAAGRYADSCLELRSALIDYNTLNPTANRPFPSALPNGNDEVIWYAVDNSYSFATSASPTVADLAFYNSFHQDDLRKGLFFRPLGDGTFRFKGSYTGNIFNFSGLAADEIWLIRAECRARAGETAGALSDLNTLLEKRWLAGKFNPVTAADAEAALRKILEERRKELFRRGQRWSDLRRLNRYERLKVTLTRIIAGQTYTLLPESKRYVYPIPPEEIRLNNIPQNER</sequence>
<dbReference type="InterPro" id="IPR011990">
    <property type="entry name" value="TPR-like_helical_dom_sf"/>
</dbReference>
<protein>
    <recommendedName>
        <fullName evidence="10">SusD-like starch-binding protein associating with outer membrane</fullName>
    </recommendedName>
</protein>
<accession>A0ABP8GL45</accession>
<evidence type="ECO:0000313" key="9">
    <source>
        <dbReference type="Proteomes" id="UP001500582"/>
    </source>
</evidence>
<comment type="subcellular location">
    <subcellularLocation>
        <location evidence="1">Cell outer membrane</location>
    </subcellularLocation>
</comment>
<comment type="caution">
    <text evidence="8">The sequence shown here is derived from an EMBL/GenBank/DDBJ whole genome shotgun (WGS) entry which is preliminary data.</text>
</comment>
<evidence type="ECO:0000256" key="5">
    <source>
        <dbReference type="ARBA" id="ARBA00023237"/>
    </source>
</evidence>
<reference evidence="9" key="1">
    <citation type="journal article" date="2019" name="Int. J. Syst. Evol. Microbiol.">
        <title>The Global Catalogue of Microorganisms (GCM) 10K type strain sequencing project: providing services to taxonomists for standard genome sequencing and annotation.</title>
        <authorList>
            <consortium name="The Broad Institute Genomics Platform"/>
            <consortium name="The Broad Institute Genome Sequencing Center for Infectious Disease"/>
            <person name="Wu L."/>
            <person name="Ma J."/>
        </authorList>
    </citation>
    <scope>NUCLEOTIDE SEQUENCE [LARGE SCALE GENOMIC DNA]</scope>
    <source>
        <strain evidence="9">JCM 17705</strain>
    </source>
</reference>
<evidence type="ECO:0000313" key="8">
    <source>
        <dbReference type="EMBL" id="GAA4326203.1"/>
    </source>
</evidence>
<dbReference type="RefSeq" id="WP_345211809.1">
    <property type="nucleotide sequence ID" value="NZ_BAABFT010000007.1"/>
</dbReference>
<feature type="domain" description="SusD-like N-terminal" evidence="7">
    <location>
        <begin position="26"/>
        <end position="229"/>
    </location>
</feature>
<evidence type="ECO:0000256" key="1">
    <source>
        <dbReference type="ARBA" id="ARBA00004442"/>
    </source>
</evidence>
<keyword evidence="4" id="KW-0472">Membrane</keyword>
<dbReference type="Proteomes" id="UP001500582">
    <property type="component" value="Unassembled WGS sequence"/>
</dbReference>
<name>A0ABP8GL45_9SPHI</name>
<evidence type="ECO:0000256" key="3">
    <source>
        <dbReference type="ARBA" id="ARBA00022729"/>
    </source>
</evidence>
<dbReference type="Gene3D" id="1.25.40.390">
    <property type="match status" value="1"/>
</dbReference>
<evidence type="ECO:0000256" key="4">
    <source>
        <dbReference type="ARBA" id="ARBA00023136"/>
    </source>
</evidence>
<dbReference type="PROSITE" id="PS51257">
    <property type="entry name" value="PROKAR_LIPOPROTEIN"/>
    <property type="match status" value="1"/>
</dbReference>